<gene>
    <name evidence="2" type="ORF">MELIAE_LOCUS6522</name>
</gene>
<sequence>MDSWLIKKQILPSSEDNSSVSRPSTSGPQNSQSELESSDFEISNEDDNNEPEKKRKKVLKKTIVRNKTTYKFSNETTDISTKKQCALTVIYFDIEKNKVVTQFFDLIESEGSTAIDLFELLILTLKNKNLPLTNLVGFSSDTTNVMAGTRVLHSVFTLLKENIPHIICIKCSCHMAHLATSKACLKLPKSVEDLLRNIGSHFHRSSQRTKRFEEFQTFFEVKIHKILSPAVTRWLSIKNCVDRVLEQYEPLKGYFRELVFEDPSHTTQIMIETLENKFTKAYLEFMSYTLGLMTDFNILFQSEKPLLYKVKPETEKLLKTLCSNYMEINIIRKCTNIFQLNHLNPKYFAPLDKIYLGLEATETILYISESSTTKKDVDNFLKTILEFYLEL</sequence>
<dbReference type="Proteomes" id="UP001154078">
    <property type="component" value="Chromosome 4"/>
</dbReference>
<proteinExistence type="predicted"/>
<feature type="compositionally biased region" description="Polar residues" evidence="1">
    <location>
        <begin position="11"/>
        <end position="35"/>
    </location>
</feature>
<evidence type="ECO:0000256" key="1">
    <source>
        <dbReference type="SAM" id="MobiDB-lite"/>
    </source>
</evidence>
<dbReference type="InterPro" id="IPR012337">
    <property type="entry name" value="RNaseH-like_sf"/>
</dbReference>
<dbReference type="AlphaFoldDB" id="A0A9P0B698"/>
<reference evidence="2" key="1">
    <citation type="submission" date="2021-12" db="EMBL/GenBank/DDBJ databases">
        <authorList>
            <person name="King R."/>
        </authorList>
    </citation>
    <scope>NUCLEOTIDE SEQUENCE</scope>
</reference>
<dbReference type="EMBL" id="OV121135">
    <property type="protein sequence ID" value="CAH0555086.1"/>
    <property type="molecule type" value="Genomic_DNA"/>
</dbReference>
<feature type="compositionally biased region" description="Acidic residues" evidence="1">
    <location>
        <begin position="36"/>
        <end position="49"/>
    </location>
</feature>
<evidence type="ECO:0000313" key="2">
    <source>
        <dbReference type="EMBL" id="CAH0555086.1"/>
    </source>
</evidence>
<dbReference type="OrthoDB" id="6782434at2759"/>
<name>A0A9P0B698_BRAAE</name>
<organism evidence="2 3">
    <name type="scientific">Brassicogethes aeneus</name>
    <name type="common">Rape pollen beetle</name>
    <name type="synonym">Meligethes aeneus</name>
    <dbReference type="NCBI Taxonomy" id="1431903"/>
    <lineage>
        <taxon>Eukaryota</taxon>
        <taxon>Metazoa</taxon>
        <taxon>Ecdysozoa</taxon>
        <taxon>Arthropoda</taxon>
        <taxon>Hexapoda</taxon>
        <taxon>Insecta</taxon>
        <taxon>Pterygota</taxon>
        <taxon>Neoptera</taxon>
        <taxon>Endopterygota</taxon>
        <taxon>Coleoptera</taxon>
        <taxon>Polyphaga</taxon>
        <taxon>Cucujiformia</taxon>
        <taxon>Nitidulidae</taxon>
        <taxon>Meligethinae</taxon>
        <taxon>Brassicogethes</taxon>
    </lineage>
</organism>
<dbReference type="SUPFAM" id="SSF53098">
    <property type="entry name" value="Ribonuclease H-like"/>
    <property type="match status" value="1"/>
</dbReference>
<evidence type="ECO:0000313" key="3">
    <source>
        <dbReference type="Proteomes" id="UP001154078"/>
    </source>
</evidence>
<keyword evidence="3" id="KW-1185">Reference proteome</keyword>
<feature type="region of interest" description="Disordered" evidence="1">
    <location>
        <begin position="1"/>
        <end position="55"/>
    </location>
</feature>
<dbReference type="PANTHER" id="PTHR37162:SF1">
    <property type="entry name" value="BED-TYPE DOMAIN-CONTAINING PROTEIN"/>
    <property type="match status" value="1"/>
</dbReference>
<accession>A0A9P0B698</accession>
<protein>
    <submittedName>
        <fullName evidence="2">Uncharacterized protein</fullName>
    </submittedName>
</protein>
<dbReference type="PANTHER" id="PTHR37162">
    <property type="entry name" value="HAT FAMILY DIMERISATION DOMAINCONTAINING PROTEIN-RELATED"/>
    <property type="match status" value="1"/>
</dbReference>